<dbReference type="SUPFAM" id="SSF117281">
    <property type="entry name" value="Kelch motif"/>
    <property type="match status" value="1"/>
</dbReference>
<sequence length="1254" mass="135079">MLIPLYLAGLLLLYIPFLARTQASPSTQIPSRWGHASSYLPSPPTLVIHGGKTDPDSAYSYSSAPNVGSTLFLPLNATFIAQSAPVTEIKSPSGPALAWHTLSQFAYSNGTWQILSFGGDSGTSQPSQTSNNSVWLDNFDLQNYSSLQYVNQPESWGSQPSNRIYHSAVTGIDDKVYITGGLKDDGSNTAFADVYLFDSSHSYFTPLPSLPDCHYHHESILLGNGSILVLGGAFTSQITSNVDVHPYTNFRRLDLSSNSASGWVEVAVTGDAPQGRRGATATATGDGDKVILLGGASSDLQTVYDEIWTLDLNTLTWEKEKVAEAGTGPGARFDHSAIAVDENQIIVFGGYTQTGPADGGIYIYNTVSNSWVSNFTVSAGFNSTAKKSDSEVASSTVATGSAMAKIPCTLSSSGTMVDLVSSCVLSENSDSSSQSNALAVPSSTIAINSGDSGAYSHSLTVPLVIGLTIGSVGLAGALLAVCMWRARRRLTRRKAYGDPSYASSPRSRTFNPIRRHSPVEEEGPKLIDEMMDEKGTNVHKEMENPRTEAGTLSAVIAFRLEVGAVGRGFSSISSRIRGSRWDSRPYSELTDYSPNDAQAMPHPPAPARQMGIGIHLLGPPLRRDKSLYYSPSNSTAHVTSVAQDNRIGIFCDEDSTRSEHHRRDPVHFEELPGTKECGVLRSHAGKWYSANSNNGAEEKEVGAPSQLPSQTEAVPMPQISITKANKYGSYCSPYESLQYRLPNFRPSEPLEFPGVTNAFPIPGYGSLRSNPHSAHIHESLTSRHSDDMDESGQDVHVAIENQPSPTIQNPLHRKGSIFKRMAEASASVLLGRRPSQASGRLSMNQLEIRDPAPQPTLWPVLSQVQLCSVGIATPSLVAHENRQHPPVSWRDNVSQGLLPNDSYGPSISSLKSFRSMRDMIIVQKEETQDNIETFRIIDEDDSGGSPEPKAAGLTTHLQRRESNENMCTPKEDHGEIDGFTCKQEPSREGWEATILMDSLAFEPRVLDLSLKAIVDPGAFTDSSAILKTAGLLDTESVAETESGLSDSLSHGSDKNSSLEEAASGTPQTDPSIFSHSPGETKPPHEHVTPLSAESSFDFCATSAGKARRRPVREVVNSINKRGDNTPMGLLAPRSFYSPAPGSSSGGMKVHSGPISKSTMSSDDADPSGICNPFVTSESEYVSQSMRPTSTSPTFKGPIAPHDTAIIPKQRETPVGQVKTKTMWEMVKREETLRIANPDAASVSESKKPLPDFHG</sequence>
<dbReference type="eggNOG" id="ENOG502S10E">
    <property type="taxonomic scope" value="Eukaryota"/>
</dbReference>
<dbReference type="Pfam" id="PF24681">
    <property type="entry name" value="Kelch_KLHDC2_KLHL20_DRC7"/>
    <property type="match status" value="1"/>
</dbReference>
<accession>Q5KIC4</accession>
<dbReference type="VEuPathDB" id="FungiDB:CND03470"/>
<evidence type="ECO:0000313" key="5">
    <source>
        <dbReference type="EMBL" id="AAW42856.2"/>
    </source>
</evidence>
<feature type="signal peptide" evidence="4">
    <location>
        <begin position="1"/>
        <end position="23"/>
    </location>
</feature>
<reference evidence="5 6" key="1">
    <citation type="journal article" date="2005" name="Science">
        <title>The genome of the basidiomycetous yeast and human pathogen Cryptococcus neoformans.</title>
        <authorList>
            <person name="Loftus B.J."/>
            <person name="Fung E."/>
            <person name="Roncaglia P."/>
            <person name="Rowley D."/>
            <person name="Amedeo P."/>
            <person name="Bruno D."/>
            <person name="Vamathevan J."/>
            <person name="Miranda M."/>
            <person name="Anderson I.J."/>
            <person name="Fraser J.A."/>
            <person name="Allen J.E."/>
            <person name="Bosdet I.E."/>
            <person name="Brent M.R."/>
            <person name="Chiu R."/>
            <person name="Doering T.L."/>
            <person name="Donlin M.J."/>
            <person name="D'Souza C.A."/>
            <person name="Fox D.S."/>
            <person name="Grinberg V."/>
            <person name="Fu J."/>
            <person name="Fukushima M."/>
            <person name="Haas B.J."/>
            <person name="Huang J.C."/>
            <person name="Janbon G."/>
            <person name="Jones S.J."/>
            <person name="Koo H.L."/>
            <person name="Krzywinski M.I."/>
            <person name="Kwon-Chung J.K."/>
            <person name="Lengeler K.B."/>
            <person name="Maiti R."/>
            <person name="Marra M.A."/>
            <person name="Marra R.E."/>
            <person name="Mathewson C.A."/>
            <person name="Mitchell T.G."/>
            <person name="Pertea M."/>
            <person name="Riggs F.R."/>
            <person name="Salzberg S.L."/>
            <person name="Schein J.E."/>
            <person name="Shvartsbeyn A."/>
            <person name="Shin H."/>
            <person name="Shumway M."/>
            <person name="Specht C.A."/>
            <person name="Suh B.B."/>
            <person name="Tenney A."/>
            <person name="Utterback T.R."/>
            <person name="Wickes B.L."/>
            <person name="Wortman J.R."/>
            <person name="Wye N.H."/>
            <person name="Kronstad J.W."/>
            <person name="Lodge J.K."/>
            <person name="Heitman J."/>
            <person name="Davis R.W."/>
            <person name="Fraser C.M."/>
            <person name="Hyman R.W."/>
        </authorList>
    </citation>
    <scope>NUCLEOTIDE SEQUENCE [LARGE SCALE GENOMIC DNA]</scope>
    <source>
        <strain evidence="6">JEC21 / ATCC MYA-565</strain>
    </source>
</reference>
<feature type="compositionally biased region" description="Basic and acidic residues" evidence="3">
    <location>
        <begin position="1244"/>
        <end position="1254"/>
    </location>
</feature>
<dbReference type="Gene3D" id="2.120.10.80">
    <property type="entry name" value="Kelch-type beta propeller"/>
    <property type="match status" value="2"/>
</dbReference>
<feature type="region of interest" description="Disordered" evidence="3">
    <location>
        <begin position="1139"/>
        <end position="1167"/>
    </location>
</feature>
<dbReference type="AlphaFoldDB" id="Q5KIC4"/>
<evidence type="ECO:0000256" key="3">
    <source>
        <dbReference type="SAM" id="MobiDB-lite"/>
    </source>
</evidence>
<evidence type="ECO:0000256" key="4">
    <source>
        <dbReference type="SAM" id="SignalP"/>
    </source>
</evidence>
<dbReference type="OrthoDB" id="432528at2759"/>
<feature type="compositionally biased region" description="Basic and acidic residues" evidence="3">
    <location>
        <begin position="959"/>
        <end position="976"/>
    </location>
</feature>
<dbReference type="Proteomes" id="UP000002149">
    <property type="component" value="Chromosome 4"/>
</dbReference>
<dbReference type="PANTHER" id="PTHR46093:SF18">
    <property type="entry name" value="FIBRONECTIN TYPE-III DOMAIN-CONTAINING PROTEIN"/>
    <property type="match status" value="1"/>
</dbReference>
<feature type="compositionally biased region" description="Polar residues" evidence="3">
    <location>
        <begin position="1064"/>
        <end position="1074"/>
    </location>
</feature>
<feature type="chain" id="PRO_5006744941" evidence="4">
    <location>
        <begin position="24"/>
        <end position="1254"/>
    </location>
</feature>
<proteinExistence type="predicted"/>
<dbReference type="PANTHER" id="PTHR46093">
    <property type="entry name" value="ACYL-COA-BINDING DOMAIN-CONTAINING PROTEIN 5"/>
    <property type="match status" value="1"/>
</dbReference>
<dbReference type="PaxDb" id="214684-Q5KIC4"/>
<gene>
    <name evidence="5" type="ordered locus">CND03470</name>
</gene>
<keyword evidence="1" id="KW-0880">Kelch repeat</keyword>
<protein>
    <submittedName>
        <fullName evidence="5">Expressed protein</fullName>
    </submittedName>
</protein>
<dbReference type="GeneID" id="3256897"/>
<dbReference type="EMBL" id="AE017344">
    <property type="protein sequence ID" value="AAW42856.2"/>
    <property type="molecule type" value="Genomic_DNA"/>
</dbReference>
<feature type="region of interest" description="Disordered" evidence="3">
    <location>
        <begin position="1042"/>
        <end position="1092"/>
    </location>
</feature>
<keyword evidence="2" id="KW-0677">Repeat</keyword>
<evidence type="ECO:0000256" key="2">
    <source>
        <dbReference type="ARBA" id="ARBA00022737"/>
    </source>
</evidence>
<dbReference type="HOGENOM" id="CLU_008934_0_0_1"/>
<keyword evidence="6" id="KW-1185">Reference proteome</keyword>
<keyword evidence="4" id="KW-0732">Signal</keyword>
<evidence type="ECO:0000256" key="1">
    <source>
        <dbReference type="ARBA" id="ARBA00022441"/>
    </source>
</evidence>
<dbReference type="InterPro" id="IPR015915">
    <property type="entry name" value="Kelch-typ_b-propeller"/>
</dbReference>
<feature type="region of interest" description="Disordered" evidence="3">
    <location>
        <begin position="959"/>
        <end position="978"/>
    </location>
</feature>
<dbReference type="KEGG" id="cne:CND03470"/>
<feature type="region of interest" description="Disordered" evidence="3">
    <location>
        <begin position="1234"/>
        <end position="1254"/>
    </location>
</feature>
<name>Q5KIC4_CRYD1</name>
<organism evidence="5 6">
    <name type="scientific">Cryptococcus deneoformans (strain JEC21 / ATCC MYA-565)</name>
    <name type="common">Cryptococcus neoformans var. neoformans serotype D</name>
    <dbReference type="NCBI Taxonomy" id="214684"/>
    <lineage>
        <taxon>Eukaryota</taxon>
        <taxon>Fungi</taxon>
        <taxon>Dikarya</taxon>
        <taxon>Basidiomycota</taxon>
        <taxon>Agaricomycotina</taxon>
        <taxon>Tremellomycetes</taxon>
        <taxon>Tremellales</taxon>
        <taxon>Cryptococcaceae</taxon>
        <taxon>Cryptococcus</taxon>
        <taxon>Cryptococcus neoformans species complex</taxon>
    </lineage>
</organism>
<dbReference type="InParanoid" id="Q5KIC4"/>
<evidence type="ECO:0000313" key="6">
    <source>
        <dbReference type="Proteomes" id="UP000002149"/>
    </source>
</evidence>
<dbReference type="RefSeq" id="XP_024512641.1">
    <property type="nucleotide sequence ID" value="XM_024657032.1"/>
</dbReference>